<protein>
    <submittedName>
        <fullName evidence="2">Uncharacterized protein</fullName>
    </submittedName>
</protein>
<dbReference type="AlphaFoldDB" id="A0A3P2EJR4"/>
<evidence type="ECO:0000256" key="1">
    <source>
        <dbReference type="SAM" id="Phobius"/>
    </source>
</evidence>
<dbReference type="Proteomes" id="UP000272440">
    <property type="component" value="Unassembled WGS sequence"/>
</dbReference>
<comment type="caution">
    <text evidence="2">The sequence shown here is derived from an EMBL/GenBank/DDBJ whole genome shotgun (WGS) entry which is preliminary data.</text>
</comment>
<evidence type="ECO:0000313" key="2">
    <source>
        <dbReference type="EMBL" id="RRE43947.1"/>
    </source>
</evidence>
<reference evidence="2 3" key="1">
    <citation type="journal article" date="2019" name="Antimicrob. Agents Chemother.">
        <title>Applying Rapid Whole Genome Sequencing to Predict Phenotypic Antimicrobial Susceptibility Testing Results Among Carbapenem-Resistant Klebsiella pneumoniae Clinical Isolates.</title>
        <authorList>
            <person name="Tamma P.D."/>
            <person name="Fan Y."/>
            <person name="Bergman Y."/>
            <person name="Pertea G."/>
            <person name="Kazmi A."/>
            <person name="Lewis S."/>
            <person name="Carroll K.C."/>
            <person name="Schatz M.C."/>
            <person name="Timp W."/>
            <person name="Simner P.J."/>
        </authorList>
    </citation>
    <scope>NUCLEOTIDE SEQUENCE [LARGE SCALE GENOMIC DNA]</scope>
    <source>
        <strain evidence="2 3">KLPN_33</strain>
    </source>
</reference>
<name>A0A3P2EJR4_KLEPN</name>
<keyword evidence="1" id="KW-0812">Transmembrane</keyword>
<evidence type="ECO:0000313" key="3">
    <source>
        <dbReference type="Proteomes" id="UP000272440"/>
    </source>
</evidence>
<sequence length="67" mass="8263">MTCFFQGIGLKNFMIVLKIMRVFIIHLIWMVSLMKRKKCLTLIMYMETLKYRHVKEKRFIKQQFIGF</sequence>
<dbReference type="EMBL" id="RCZY01000002">
    <property type="protein sequence ID" value="RRE43947.1"/>
    <property type="molecule type" value="Genomic_DNA"/>
</dbReference>
<proteinExistence type="predicted"/>
<keyword evidence="1" id="KW-1133">Transmembrane helix</keyword>
<gene>
    <name evidence="2" type="ORF">EAO28_22310</name>
</gene>
<organism evidence="2 3">
    <name type="scientific">Klebsiella pneumoniae</name>
    <dbReference type="NCBI Taxonomy" id="573"/>
    <lineage>
        <taxon>Bacteria</taxon>
        <taxon>Pseudomonadati</taxon>
        <taxon>Pseudomonadota</taxon>
        <taxon>Gammaproteobacteria</taxon>
        <taxon>Enterobacterales</taxon>
        <taxon>Enterobacteriaceae</taxon>
        <taxon>Klebsiella/Raoultella group</taxon>
        <taxon>Klebsiella</taxon>
        <taxon>Klebsiella pneumoniae complex</taxon>
    </lineage>
</organism>
<feature type="transmembrane region" description="Helical" evidence="1">
    <location>
        <begin position="12"/>
        <end position="34"/>
    </location>
</feature>
<keyword evidence="1" id="KW-0472">Membrane</keyword>
<accession>A0A3P2EJR4</accession>